<protein>
    <recommendedName>
        <fullName evidence="2">Bleomycin resistance protein</fullName>
    </recommendedName>
</protein>
<reference evidence="5 6" key="1">
    <citation type="submission" date="2022-05" db="EMBL/GenBank/DDBJ databases">
        <title>Genome Sequencing of Bee-Associated Microbes.</title>
        <authorList>
            <person name="Dunlap C."/>
        </authorList>
    </citation>
    <scope>NUCLEOTIDE SEQUENCE [LARGE SCALE GENOMIC DNA]</scope>
    <source>
        <strain evidence="5 6">NRRL B-14421</strain>
    </source>
</reference>
<dbReference type="InterPro" id="IPR037523">
    <property type="entry name" value="VOC_core"/>
</dbReference>
<organism evidence="5 6">
    <name type="scientific">Paenibacillus alginolyticus</name>
    <dbReference type="NCBI Taxonomy" id="59839"/>
    <lineage>
        <taxon>Bacteria</taxon>
        <taxon>Bacillati</taxon>
        <taxon>Bacillota</taxon>
        <taxon>Bacilli</taxon>
        <taxon>Bacillales</taxon>
        <taxon>Paenibacillaceae</taxon>
        <taxon>Paenibacillus</taxon>
    </lineage>
</organism>
<evidence type="ECO:0000256" key="2">
    <source>
        <dbReference type="ARBA" id="ARBA00021572"/>
    </source>
</evidence>
<accession>A0ABT4GC45</accession>
<dbReference type="PROSITE" id="PS51819">
    <property type="entry name" value="VOC"/>
    <property type="match status" value="1"/>
</dbReference>
<dbReference type="InterPro" id="IPR029068">
    <property type="entry name" value="Glyas_Bleomycin-R_OHBP_Dase"/>
</dbReference>
<comment type="similarity">
    <text evidence="1">Belongs to the bleomycin resistance protein family.</text>
</comment>
<keyword evidence="3" id="KW-0046">Antibiotic resistance</keyword>
<sequence length="129" mass="15077">MIAITTVKGVTPIFRMFDEKKAKEFYLDYLGFSLEWEHRFENDMPLYMEIRLGECKLHLSEHYGDCSPGAAVRIEIVDITAFHTGLLKKEYKYSRPGIETSPWHTKEVCVTDPFGNKLTFFESMNDRLD</sequence>
<dbReference type="Gene3D" id="3.10.180.10">
    <property type="entry name" value="2,3-Dihydroxybiphenyl 1,2-Dioxygenase, domain 1"/>
    <property type="match status" value="1"/>
</dbReference>
<dbReference type="SUPFAM" id="SSF54593">
    <property type="entry name" value="Glyoxalase/Bleomycin resistance protein/Dihydroxybiphenyl dioxygenase"/>
    <property type="match status" value="1"/>
</dbReference>
<dbReference type="InterPro" id="IPR000335">
    <property type="entry name" value="Bleomycin-R"/>
</dbReference>
<evidence type="ECO:0000256" key="1">
    <source>
        <dbReference type="ARBA" id="ARBA00011051"/>
    </source>
</evidence>
<dbReference type="Proteomes" id="UP001527099">
    <property type="component" value="Unassembled WGS sequence"/>
</dbReference>
<dbReference type="CDD" id="cd08349">
    <property type="entry name" value="BLMA_like"/>
    <property type="match status" value="1"/>
</dbReference>
<evidence type="ECO:0000259" key="4">
    <source>
        <dbReference type="PROSITE" id="PS51819"/>
    </source>
</evidence>
<proteinExistence type="inferred from homology"/>
<dbReference type="RefSeq" id="WP_268615396.1">
    <property type="nucleotide sequence ID" value="NZ_JAMDMX010000039.1"/>
</dbReference>
<dbReference type="Pfam" id="PF19581">
    <property type="entry name" value="Glyoxalase_7"/>
    <property type="match status" value="1"/>
</dbReference>
<feature type="domain" description="VOC" evidence="4">
    <location>
        <begin position="6"/>
        <end position="123"/>
    </location>
</feature>
<name>A0ABT4GC45_9BACL</name>
<dbReference type="EMBL" id="JAMDMX010000039">
    <property type="protein sequence ID" value="MCY9693717.1"/>
    <property type="molecule type" value="Genomic_DNA"/>
</dbReference>
<keyword evidence="6" id="KW-1185">Reference proteome</keyword>
<gene>
    <name evidence="5" type="ORF">M5X19_12525</name>
</gene>
<evidence type="ECO:0000313" key="6">
    <source>
        <dbReference type="Proteomes" id="UP001527099"/>
    </source>
</evidence>
<evidence type="ECO:0000256" key="3">
    <source>
        <dbReference type="ARBA" id="ARBA00023251"/>
    </source>
</evidence>
<evidence type="ECO:0000313" key="5">
    <source>
        <dbReference type="EMBL" id="MCY9693717.1"/>
    </source>
</evidence>
<comment type="caution">
    <text evidence="5">The sequence shown here is derived from an EMBL/GenBank/DDBJ whole genome shotgun (WGS) entry which is preliminary data.</text>
</comment>